<dbReference type="InterPro" id="IPR050930">
    <property type="entry name" value="MFS_Vesicular_Transporter"/>
</dbReference>
<organism evidence="9 10">
    <name type="scientific">Penicillium steckii</name>
    <dbReference type="NCBI Taxonomy" id="303698"/>
    <lineage>
        <taxon>Eukaryota</taxon>
        <taxon>Fungi</taxon>
        <taxon>Dikarya</taxon>
        <taxon>Ascomycota</taxon>
        <taxon>Pezizomycotina</taxon>
        <taxon>Eurotiomycetes</taxon>
        <taxon>Eurotiomycetidae</taxon>
        <taxon>Eurotiales</taxon>
        <taxon>Aspergillaceae</taxon>
        <taxon>Penicillium</taxon>
    </lineage>
</organism>
<dbReference type="PROSITE" id="PS50850">
    <property type="entry name" value="MFS"/>
    <property type="match status" value="1"/>
</dbReference>
<dbReference type="STRING" id="303698.A0A1V6TLB9"/>
<dbReference type="SUPFAM" id="SSF103473">
    <property type="entry name" value="MFS general substrate transporter"/>
    <property type="match status" value="1"/>
</dbReference>
<keyword evidence="5 7" id="KW-0472">Membrane</keyword>
<evidence type="ECO:0000256" key="7">
    <source>
        <dbReference type="SAM" id="Phobius"/>
    </source>
</evidence>
<comment type="subcellular location">
    <subcellularLocation>
        <location evidence="1">Membrane</location>
        <topology evidence="1">Multi-pass membrane protein</topology>
    </subcellularLocation>
</comment>
<feature type="transmembrane region" description="Helical" evidence="7">
    <location>
        <begin position="387"/>
        <end position="409"/>
    </location>
</feature>
<feature type="domain" description="Major facilitator superfamily (MFS) profile" evidence="8">
    <location>
        <begin position="20"/>
        <end position="488"/>
    </location>
</feature>
<feature type="transmembrane region" description="Helical" evidence="7">
    <location>
        <begin position="59"/>
        <end position="79"/>
    </location>
</feature>
<dbReference type="InterPro" id="IPR011701">
    <property type="entry name" value="MFS"/>
</dbReference>
<feature type="transmembrane region" description="Helical" evidence="7">
    <location>
        <begin position="199"/>
        <end position="219"/>
    </location>
</feature>
<dbReference type="PANTHER" id="PTHR23506:SF35">
    <property type="entry name" value="MAJOR FACILITATOR SUPERFAMILY (MFS) PROFILE DOMAIN-CONTAINING PROTEIN-RELATED"/>
    <property type="match status" value="1"/>
</dbReference>
<feature type="transmembrane region" description="Helical" evidence="7">
    <location>
        <begin position="18"/>
        <end position="39"/>
    </location>
</feature>
<feature type="transmembrane region" description="Helical" evidence="7">
    <location>
        <begin position="322"/>
        <end position="342"/>
    </location>
</feature>
<evidence type="ECO:0000313" key="9">
    <source>
        <dbReference type="EMBL" id="OQE26784.1"/>
    </source>
</evidence>
<comment type="caution">
    <text evidence="9">The sequence shown here is derived from an EMBL/GenBank/DDBJ whole genome shotgun (WGS) entry which is preliminary data.</text>
</comment>
<evidence type="ECO:0000313" key="10">
    <source>
        <dbReference type="Proteomes" id="UP000191285"/>
    </source>
</evidence>
<sequence length="488" mass="53352">MLWTGNTPWGHSWRSAKWFIVTCITIALFSENFIYSYIVPILPVMIKDRLHIGESNAQYTTSLVLSVHAFVGLLTGIPTGYLADKIDSRKISLLASLGAEAIGTIVIMFAKNGIYAPIPRSRHMSLYLYYRVVPCIVVGRSIQAIGGNAAWIVGLATIADTVGQENTGKTMGAVSSFFVSGLLFGPMLSGTLLESVGYWPTWIVAIAVLVIDMLMRVVMIENRSNDKGKQDSGNGSPKDIESREADGERNDRDVNEQSALLTSPPPNGIKKKNDEETMVYENFYKVILSNPRALCALLGHFTTAMMLVSFDTTLPLYVEHRFGWGSGQVSLMFLILQLPSLIMSSVVGMMKDRIGTRVPTAIGFVIAGIFMFLIGRPNIGDEHTSRIAYMIAIGGVGFGRTLTAGCGIIEMTNFMKELEQERPGRFGPNGKLSSGYSMTNFCWTLGMLLGPILTGLITRIFGYSYMNYSVGTLCLVVGTLASIFLGTR</sequence>
<dbReference type="OrthoDB" id="5086884at2759"/>
<reference evidence="10" key="1">
    <citation type="journal article" date="2017" name="Nat. Microbiol.">
        <title>Global analysis of biosynthetic gene clusters reveals vast potential of secondary metabolite production in Penicillium species.</title>
        <authorList>
            <person name="Nielsen J.C."/>
            <person name="Grijseels S."/>
            <person name="Prigent S."/>
            <person name="Ji B."/>
            <person name="Dainat J."/>
            <person name="Nielsen K.F."/>
            <person name="Frisvad J.C."/>
            <person name="Workman M."/>
            <person name="Nielsen J."/>
        </authorList>
    </citation>
    <scope>NUCLEOTIDE SEQUENCE [LARGE SCALE GENOMIC DNA]</scope>
    <source>
        <strain evidence="10">IBT 24891</strain>
    </source>
</reference>
<feature type="transmembrane region" description="Helical" evidence="7">
    <location>
        <begin position="91"/>
        <end position="110"/>
    </location>
</feature>
<evidence type="ECO:0000256" key="5">
    <source>
        <dbReference type="ARBA" id="ARBA00023136"/>
    </source>
</evidence>
<protein>
    <recommendedName>
        <fullName evidence="8">Major facilitator superfamily (MFS) profile domain-containing protein</fullName>
    </recommendedName>
</protein>
<dbReference type="GO" id="GO:0022857">
    <property type="term" value="F:transmembrane transporter activity"/>
    <property type="evidence" value="ECO:0007669"/>
    <property type="project" value="InterPro"/>
</dbReference>
<keyword evidence="10" id="KW-1185">Reference proteome</keyword>
<feature type="transmembrane region" description="Helical" evidence="7">
    <location>
        <begin position="441"/>
        <end position="462"/>
    </location>
</feature>
<dbReference type="Proteomes" id="UP000191285">
    <property type="component" value="Unassembled WGS sequence"/>
</dbReference>
<feature type="transmembrane region" description="Helical" evidence="7">
    <location>
        <begin position="293"/>
        <end position="310"/>
    </location>
</feature>
<dbReference type="Pfam" id="PF07690">
    <property type="entry name" value="MFS_1"/>
    <property type="match status" value="1"/>
</dbReference>
<feature type="transmembrane region" description="Helical" evidence="7">
    <location>
        <begin position="468"/>
        <end position="487"/>
    </location>
</feature>
<evidence type="ECO:0000259" key="8">
    <source>
        <dbReference type="PROSITE" id="PS50850"/>
    </source>
</evidence>
<proteinExistence type="predicted"/>
<keyword evidence="3 7" id="KW-0812">Transmembrane</keyword>
<evidence type="ECO:0000256" key="4">
    <source>
        <dbReference type="ARBA" id="ARBA00022989"/>
    </source>
</evidence>
<evidence type="ECO:0000256" key="6">
    <source>
        <dbReference type="SAM" id="MobiDB-lite"/>
    </source>
</evidence>
<evidence type="ECO:0000256" key="3">
    <source>
        <dbReference type="ARBA" id="ARBA00022692"/>
    </source>
</evidence>
<feature type="region of interest" description="Disordered" evidence="6">
    <location>
        <begin position="225"/>
        <end position="272"/>
    </location>
</feature>
<evidence type="ECO:0000256" key="1">
    <source>
        <dbReference type="ARBA" id="ARBA00004141"/>
    </source>
</evidence>
<feature type="transmembrane region" description="Helical" evidence="7">
    <location>
        <begin position="171"/>
        <end position="193"/>
    </location>
</feature>
<accession>A0A1V6TLB9</accession>
<name>A0A1V6TLB9_9EURO</name>
<keyword evidence="4 7" id="KW-1133">Transmembrane helix</keyword>
<dbReference type="GO" id="GO:0016020">
    <property type="term" value="C:membrane"/>
    <property type="evidence" value="ECO:0007669"/>
    <property type="project" value="UniProtKB-SubCell"/>
</dbReference>
<dbReference type="PANTHER" id="PTHR23506">
    <property type="entry name" value="GH10249P"/>
    <property type="match status" value="1"/>
</dbReference>
<feature type="transmembrane region" description="Helical" evidence="7">
    <location>
        <begin position="354"/>
        <end position="375"/>
    </location>
</feature>
<dbReference type="Gene3D" id="1.20.1250.20">
    <property type="entry name" value="MFS general substrate transporter like domains"/>
    <property type="match status" value="1"/>
</dbReference>
<evidence type="ECO:0000256" key="2">
    <source>
        <dbReference type="ARBA" id="ARBA00022448"/>
    </source>
</evidence>
<dbReference type="EMBL" id="MLKD01000005">
    <property type="protein sequence ID" value="OQE26784.1"/>
    <property type="molecule type" value="Genomic_DNA"/>
</dbReference>
<dbReference type="AlphaFoldDB" id="A0A1V6TLB9"/>
<dbReference type="InterPro" id="IPR020846">
    <property type="entry name" value="MFS_dom"/>
</dbReference>
<feature type="compositionally biased region" description="Basic and acidic residues" evidence="6">
    <location>
        <begin position="238"/>
        <end position="255"/>
    </location>
</feature>
<dbReference type="CDD" id="cd17325">
    <property type="entry name" value="MFS_MdtG_SLC18_like"/>
    <property type="match status" value="1"/>
</dbReference>
<dbReference type="InterPro" id="IPR036259">
    <property type="entry name" value="MFS_trans_sf"/>
</dbReference>
<gene>
    <name evidence="9" type="ORF">PENSTE_c005G00729</name>
</gene>
<keyword evidence="2" id="KW-0813">Transport</keyword>